<feature type="domain" description="Amine oxidase" evidence="2">
    <location>
        <begin position="9"/>
        <end position="82"/>
    </location>
</feature>
<sequence>MIIIIGAGLSGLLTAYRLQKEGIPFKILEARNRIGGRINTVYGANNTPVEMGATWFNKEHKHLKALLVELGIEYFEQYMDGEVFFQRFANSAAETIQIPKQAPSYRISGGTFNLIKTLYQQLAKEDVLLNQSVKEIKLLNYKVQVITNEVFEGNKVVLAIPPKLWAKKILFEPSLPNHLMSIAKQTHTWMEDSIKIAVTYKQAFWQNKNRSGTLFSNAGPITELYDHCNHQRSKYALCGFIDSSFKQIDDVERRYRVIEQLKSVFGEKASEFLDYKECVWSKEENTFEATDVFHYPHQNNGNPIFSQSFFDDQLLISSTESAPEFPGYMDGAVYAANVIAKKIIAAHKV</sequence>
<proteinExistence type="inferred from homology"/>
<comment type="similarity">
    <text evidence="1">Belongs to the flavin monoamine oxidase family.</text>
</comment>
<reference evidence="3 4" key="1">
    <citation type="submission" date="2019-04" db="EMBL/GenBank/DDBJ databases">
        <title>Pedobacter sp. AR-3-17 sp. nov., isolated from Arctic soil.</title>
        <authorList>
            <person name="Dahal R.H."/>
            <person name="Kim D.-U."/>
        </authorList>
    </citation>
    <scope>NUCLEOTIDE SEQUENCE [LARGE SCALE GENOMIC DNA]</scope>
    <source>
        <strain evidence="3 4">AR-3-17</strain>
    </source>
</reference>
<evidence type="ECO:0000313" key="3">
    <source>
        <dbReference type="EMBL" id="TKB97038.1"/>
    </source>
</evidence>
<dbReference type="RefSeq" id="WP_136827003.1">
    <property type="nucleotide sequence ID" value="NZ_SWBP01000004.1"/>
</dbReference>
<gene>
    <name evidence="3" type="ORF">FA046_13295</name>
</gene>
<comment type="caution">
    <text evidence="3">The sequence shown here is derived from an EMBL/GenBank/DDBJ whole genome shotgun (WGS) entry which is preliminary data.</text>
</comment>
<dbReference type="Proteomes" id="UP000308181">
    <property type="component" value="Unassembled WGS sequence"/>
</dbReference>
<dbReference type="Pfam" id="PF01593">
    <property type="entry name" value="Amino_oxidase"/>
    <property type="match status" value="2"/>
</dbReference>
<dbReference type="PANTHER" id="PTHR43563">
    <property type="entry name" value="AMINE OXIDASE"/>
    <property type="match status" value="1"/>
</dbReference>
<dbReference type="AlphaFoldDB" id="A0A4U1BWQ1"/>
<protein>
    <submittedName>
        <fullName evidence="3">FAD-dependent oxidoreductase</fullName>
    </submittedName>
</protein>
<dbReference type="SUPFAM" id="SSF51905">
    <property type="entry name" value="FAD/NAD(P)-binding domain"/>
    <property type="match status" value="1"/>
</dbReference>
<dbReference type="InterPro" id="IPR050703">
    <property type="entry name" value="Flavin_MAO"/>
</dbReference>
<dbReference type="GO" id="GO:0016491">
    <property type="term" value="F:oxidoreductase activity"/>
    <property type="evidence" value="ECO:0007669"/>
    <property type="project" value="InterPro"/>
</dbReference>
<dbReference type="EMBL" id="SWBP01000004">
    <property type="protein sequence ID" value="TKB97038.1"/>
    <property type="molecule type" value="Genomic_DNA"/>
</dbReference>
<dbReference type="Gene3D" id="3.50.50.60">
    <property type="entry name" value="FAD/NAD(P)-binding domain"/>
    <property type="match status" value="2"/>
</dbReference>
<dbReference type="OrthoDB" id="56323at2"/>
<keyword evidence="4" id="KW-1185">Reference proteome</keyword>
<dbReference type="SUPFAM" id="SSF54373">
    <property type="entry name" value="FAD-linked reductases, C-terminal domain"/>
    <property type="match status" value="1"/>
</dbReference>
<feature type="domain" description="Amine oxidase" evidence="2">
    <location>
        <begin position="103"/>
        <end position="341"/>
    </location>
</feature>
<accession>A0A4U1BWQ1</accession>
<evidence type="ECO:0000313" key="4">
    <source>
        <dbReference type="Proteomes" id="UP000308181"/>
    </source>
</evidence>
<dbReference type="InterPro" id="IPR036188">
    <property type="entry name" value="FAD/NAD-bd_sf"/>
</dbReference>
<dbReference type="InterPro" id="IPR002937">
    <property type="entry name" value="Amino_oxidase"/>
</dbReference>
<dbReference type="PANTHER" id="PTHR43563:SF14">
    <property type="entry name" value="AMINE OXIDASE"/>
    <property type="match status" value="1"/>
</dbReference>
<evidence type="ECO:0000259" key="2">
    <source>
        <dbReference type="Pfam" id="PF01593"/>
    </source>
</evidence>
<name>A0A4U1BWQ1_9SPHI</name>
<evidence type="ECO:0000256" key="1">
    <source>
        <dbReference type="ARBA" id="ARBA00005995"/>
    </source>
</evidence>
<dbReference type="Gene3D" id="3.90.660.20">
    <property type="entry name" value="Protoporphyrinogen oxidase, mitochondrial, domain 2"/>
    <property type="match status" value="1"/>
</dbReference>
<organism evidence="3 4">
    <name type="scientific">Pedobacter cryophilus</name>
    <dbReference type="NCBI Taxonomy" id="2571271"/>
    <lineage>
        <taxon>Bacteria</taxon>
        <taxon>Pseudomonadati</taxon>
        <taxon>Bacteroidota</taxon>
        <taxon>Sphingobacteriia</taxon>
        <taxon>Sphingobacteriales</taxon>
        <taxon>Sphingobacteriaceae</taxon>
        <taxon>Pedobacter</taxon>
    </lineage>
</organism>